<dbReference type="RefSeq" id="WP_167920873.1">
    <property type="nucleotide sequence ID" value="NZ_JAATIT010000002.1"/>
</dbReference>
<dbReference type="InterPro" id="IPR030972">
    <property type="entry name" value="UrcA_uranyl"/>
</dbReference>
<evidence type="ECO:0000313" key="2">
    <source>
        <dbReference type="EMBL" id="NJB89375.1"/>
    </source>
</evidence>
<feature type="signal peptide" evidence="1">
    <location>
        <begin position="1"/>
        <end position="24"/>
    </location>
</feature>
<comment type="caution">
    <text evidence="2">The sequence shown here is derived from an EMBL/GenBank/DDBJ whole genome shotgun (WGS) entry which is preliminary data.</text>
</comment>
<sequence length="121" mass="12936">MAKLSLMLLAAPLATAGFSLPAAATPAAGDDGERRTAIVRYDDLNLSSVEGRERLTTRVKYAVRKVCGSRPQNRPSLRERGASNRCEDTAMADADTKLAALFNGEGARYADRGRIVILSAP</sequence>
<protein>
    <submittedName>
        <fullName evidence="2">UrcA family protein</fullName>
    </submittedName>
</protein>
<evidence type="ECO:0000256" key="1">
    <source>
        <dbReference type="SAM" id="SignalP"/>
    </source>
</evidence>
<dbReference type="Proteomes" id="UP000535078">
    <property type="component" value="Unassembled WGS sequence"/>
</dbReference>
<dbReference type="NCBIfam" id="TIGR04433">
    <property type="entry name" value="UrcA_uranyl"/>
    <property type="match status" value="1"/>
</dbReference>
<dbReference type="AlphaFoldDB" id="A0A7X6B848"/>
<feature type="chain" id="PRO_5031319010" evidence="1">
    <location>
        <begin position="25"/>
        <end position="121"/>
    </location>
</feature>
<reference evidence="2 3" key="1">
    <citation type="submission" date="2020-03" db="EMBL/GenBank/DDBJ databases">
        <title>Genomic Encyclopedia of Type Strains, Phase IV (KMG-IV): sequencing the most valuable type-strain genomes for metagenomic binning, comparative biology and taxonomic classification.</title>
        <authorList>
            <person name="Goeker M."/>
        </authorList>
    </citation>
    <scope>NUCLEOTIDE SEQUENCE [LARGE SCALE GENOMIC DNA]</scope>
    <source>
        <strain evidence="2 3">DSM 25229</strain>
    </source>
</reference>
<name>A0A7X6B848_9SPHN</name>
<gene>
    <name evidence="2" type="ORF">GGR90_001550</name>
</gene>
<dbReference type="EMBL" id="JAATIT010000002">
    <property type="protein sequence ID" value="NJB89375.1"/>
    <property type="molecule type" value="Genomic_DNA"/>
</dbReference>
<keyword evidence="3" id="KW-1185">Reference proteome</keyword>
<accession>A0A7X6B848</accession>
<keyword evidence="1" id="KW-0732">Signal</keyword>
<evidence type="ECO:0000313" key="3">
    <source>
        <dbReference type="Proteomes" id="UP000535078"/>
    </source>
</evidence>
<proteinExistence type="predicted"/>
<organism evidence="2 3">
    <name type="scientific">Sphingopyxis italica</name>
    <dbReference type="NCBI Taxonomy" id="1129133"/>
    <lineage>
        <taxon>Bacteria</taxon>
        <taxon>Pseudomonadati</taxon>
        <taxon>Pseudomonadota</taxon>
        <taxon>Alphaproteobacteria</taxon>
        <taxon>Sphingomonadales</taxon>
        <taxon>Sphingomonadaceae</taxon>
        <taxon>Sphingopyxis</taxon>
    </lineage>
</organism>